<keyword evidence="4" id="KW-0677">Repeat</keyword>
<feature type="domain" description="4Fe-4S Mo/W bis-MGD-type" evidence="10">
    <location>
        <begin position="212"/>
        <end position="268"/>
    </location>
</feature>
<dbReference type="PANTHER" id="PTHR43105:SF10">
    <property type="entry name" value="NADH-QUINONE OXIDOREDUCTASE SUBUNIT G"/>
    <property type="match status" value="1"/>
</dbReference>
<dbReference type="Pfam" id="PF13510">
    <property type="entry name" value="Fer2_4"/>
    <property type="match status" value="1"/>
</dbReference>
<dbReference type="Pfam" id="PF22117">
    <property type="entry name" value="Fer4_Nqo3"/>
    <property type="match status" value="1"/>
</dbReference>
<reference evidence="11 12" key="1">
    <citation type="submission" date="2022-11" db="EMBL/GenBank/DDBJ databases">
        <title>Draft genome sequence of Saccharopolyspora sp. WRP15-2 isolated from rhizosphere soils of wild rice in Thailand.</title>
        <authorList>
            <person name="Duangmal K."/>
            <person name="Kammanee S."/>
            <person name="Muangham S."/>
        </authorList>
    </citation>
    <scope>NUCLEOTIDE SEQUENCE [LARGE SCALE GENOMIC DNA]</scope>
    <source>
        <strain evidence="11 12">WRP15-2</strain>
    </source>
</reference>
<evidence type="ECO:0000313" key="12">
    <source>
        <dbReference type="Proteomes" id="UP001210380"/>
    </source>
</evidence>
<dbReference type="InterPro" id="IPR017900">
    <property type="entry name" value="4Fe4S_Fe_S_CS"/>
</dbReference>
<dbReference type="PIRSF" id="PIRSF036643">
    <property type="entry name" value="FDH_alpha"/>
    <property type="match status" value="1"/>
</dbReference>
<dbReference type="RefSeq" id="WP_270947705.1">
    <property type="nucleotide sequence ID" value="NZ_JAQGLA010000007.1"/>
</dbReference>
<dbReference type="PANTHER" id="PTHR43105">
    <property type="entry name" value="RESPIRATORY NITRATE REDUCTASE"/>
    <property type="match status" value="1"/>
</dbReference>
<dbReference type="Gene3D" id="2.20.25.90">
    <property type="entry name" value="ADC-like domains"/>
    <property type="match status" value="1"/>
</dbReference>
<keyword evidence="11" id="KW-0560">Oxidoreductase</keyword>
<dbReference type="EC" id="1.17.1.9" evidence="11"/>
<feature type="domain" description="4Fe-4S ferredoxin-type" evidence="9">
    <location>
        <begin position="133"/>
        <end position="164"/>
    </location>
</feature>
<dbReference type="InterPro" id="IPR006657">
    <property type="entry name" value="MoPterin_dinucl-bd_dom"/>
</dbReference>
<feature type="domain" description="2Fe-2S ferredoxin-type" evidence="8">
    <location>
        <begin position="1"/>
        <end position="75"/>
    </location>
</feature>
<feature type="region of interest" description="Disordered" evidence="7">
    <location>
        <begin position="888"/>
        <end position="923"/>
    </location>
</feature>
<dbReference type="Gene3D" id="3.30.70.20">
    <property type="match status" value="1"/>
</dbReference>
<dbReference type="InterPro" id="IPR054351">
    <property type="entry name" value="NADH_UbQ_OxRdtase_ferredoxin"/>
</dbReference>
<dbReference type="InterPro" id="IPR006656">
    <property type="entry name" value="Mopterin_OxRdtase"/>
</dbReference>
<keyword evidence="12" id="KW-1185">Reference proteome</keyword>
<keyword evidence="5" id="KW-0408">Iron</keyword>
<evidence type="ECO:0000259" key="8">
    <source>
        <dbReference type="PROSITE" id="PS51085"/>
    </source>
</evidence>
<dbReference type="Pfam" id="PF00384">
    <property type="entry name" value="Molybdopterin"/>
    <property type="match status" value="1"/>
</dbReference>
<protein>
    <submittedName>
        <fullName evidence="11">Formate dehydrogenase subunit alpha</fullName>
        <ecNumber evidence="11">1.17.1.9</ecNumber>
    </submittedName>
</protein>
<dbReference type="InterPro" id="IPR009010">
    <property type="entry name" value="Asp_de-COase-like_dom_sf"/>
</dbReference>
<dbReference type="Proteomes" id="UP001210380">
    <property type="component" value="Unassembled WGS sequence"/>
</dbReference>
<dbReference type="NCBIfam" id="TIGR01591">
    <property type="entry name" value="Fdh-alpha"/>
    <property type="match status" value="1"/>
</dbReference>
<dbReference type="Gene3D" id="2.40.40.20">
    <property type="match status" value="1"/>
</dbReference>
<dbReference type="SUPFAM" id="SSF54292">
    <property type="entry name" value="2Fe-2S ferredoxin-like"/>
    <property type="match status" value="1"/>
</dbReference>
<dbReference type="PROSITE" id="PS51085">
    <property type="entry name" value="2FE2S_FER_2"/>
    <property type="match status" value="1"/>
</dbReference>
<dbReference type="Pfam" id="PF01568">
    <property type="entry name" value="Molydop_binding"/>
    <property type="match status" value="1"/>
</dbReference>
<evidence type="ECO:0000256" key="4">
    <source>
        <dbReference type="ARBA" id="ARBA00022737"/>
    </source>
</evidence>
<dbReference type="PROSITE" id="PS51379">
    <property type="entry name" value="4FE4S_FER_2"/>
    <property type="match status" value="2"/>
</dbReference>
<dbReference type="Gene3D" id="3.40.50.740">
    <property type="match status" value="1"/>
</dbReference>
<dbReference type="InterPro" id="IPR036010">
    <property type="entry name" value="2Fe-2S_ferredoxin-like_sf"/>
</dbReference>
<evidence type="ECO:0000256" key="3">
    <source>
        <dbReference type="ARBA" id="ARBA00022723"/>
    </source>
</evidence>
<evidence type="ECO:0000256" key="5">
    <source>
        <dbReference type="ARBA" id="ARBA00023004"/>
    </source>
</evidence>
<dbReference type="InterPro" id="IPR006963">
    <property type="entry name" value="Mopterin_OxRdtase_4Fe-4S_dom"/>
</dbReference>
<evidence type="ECO:0000313" key="11">
    <source>
        <dbReference type="EMBL" id="MDA3625124.1"/>
    </source>
</evidence>
<evidence type="ECO:0000259" key="10">
    <source>
        <dbReference type="PROSITE" id="PS51669"/>
    </source>
</evidence>
<comment type="caution">
    <text evidence="11">The sequence shown here is derived from an EMBL/GenBank/DDBJ whole genome shotgun (WGS) entry which is preliminary data.</text>
</comment>
<dbReference type="EMBL" id="JAQGLA010000007">
    <property type="protein sequence ID" value="MDA3625124.1"/>
    <property type="molecule type" value="Genomic_DNA"/>
</dbReference>
<dbReference type="InterPro" id="IPR050123">
    <property type="entry name" value="Prok_molybdopt-oxidoreductase"/>
</dbReference>
<dbReference type="SMART" id="SM00926">
    <property type="entry name" value="Molybdop_Fe4S4"/>
    <property type="match status" value="1"/>
</dbReference>
<keyword evidence="2" id="KW-0004">4Fe-4S</keyword>
<comment type="similarity">
    <text evidence="1">In the C-terminal section; belongs to the prokaryotic molybdopterin-containing oxidoreductase family.</text>
</comment>
<dbReference type="PROSITE" id="PS00490">
    <property type="entry name" value="MOLYBDOPTERIN_PROK_2"/>
    <property type="match status" value="1"/>
</dbReference>
<dbReference type="GO" id="GO:0008863">
    <property type="term" value="F:formate dehydrogenase (NAD+) activity"/>
    <property type="evidence" value="ECO:0007669"/>
    <property type="project" value="UniProtKB-EC"/>
</dbReference>
<dbReference type="InterPro" id="IPR017896">
    <property type="entry name" value="4Fe4S_Fe-S-bd"/>
</dbReference>
<keyword evidence="6" id="KW-0411">Iron-sulfur</keyword>
<dbReference type="SUPFAM" id="SSF54862">
    <property type="entry name" value="4Fe-4S ferredoxins"/>
    <property type="match status" value="1"/>
</dbReference>
<feature type="domain" description="4Fe-4S ferredoxin-type" evidence="9">
    <location>
        <begin position="177"/>
        <end position="205"/>
    </location>
</feature>
<name>A0ABT4UTS9_9PSEU</name>
<dbReference type="CDD" id="cd00508">
    <property type="entry name" value="MopB_CT_Fdh-Nap-like"/>
    <property type="match status" value="1"/>
</dbReference>
<gene>
    <name evidence="11" type="primary">fdhF</name>
    <name evidence="11" type="ORF">OU415_06740</name>
</gene>
<evidence type="ECO:0000256" key="7">
    <source>
        <dbReference type="SAM" id="MobiDB-lite"/>
    </source>
</evidence>
<dbReference type="InterPro" id="IPR006655">
    <property type="entry name" value="Mopterin_OxRdtase_prok_CS"/>
</dbReference>
<dbReference type="PROSITE" id="PS51669">
    <property type="entry name" value="4FE4S_MOW_BIS_MGD"/>
    <property type="match status" value="1"/>
</dbReference>
<dbReference type="InterPro" id="IPR006478">
    <property type="entry name" value="Formate_DH_asu"/>
</dbReference>
<dbReference type="InterPro" id="IPR001041">
    <property type="entry name" value="2Fe-2S_ferredoxin-type"/>
</dbReference>
<dbReference type="PROSITE" id="PS00551">
    <property type="entry name" value="MOLYBDOPTERIN_PROK_1"/>
    <property type="match status" value="1"/>
</dbReference>
<organism evidence="11 12">
    <name type="scientific">Saccharopolyspora oryzae</name>
    <dbReference type="NCBI Taxonomy" id="2997343"/>
    <lineage>
        <taxon>Bacteria</taxon>
        <taxon>Bacillati</taxon>
        <taxon>Actinomycetota</taxon>
        <taxon>Actinomycetes</taxon>
        <taxon>Pseudonocardiales</taxon>
        <taxon>Pseudonocardiaceae</taxon>
        <taxon>Saccharopolyspora</taxon>
    </lineage>
</organism>
<dbReference type="Gene3D" id="3.10.20.740">
    <property type="match status" value="1"/>
</dbReference>
<evidence type="ECO:0000256" key="2">
    <source>
        <dbReference type="ARBA" id="ARBA00022485"/>
    </source>
</evidence>
<dbReference type="CDD" id="cd00207">
    <property type="entry name" value="fer2"/>
    <property type="match status" value="1"/>
</dbReference>
<evidence type="ECO:0000259" key="9">
    <source>
        <dbReference type="PROSITE" id="PS51379"/>
    </source>
</evidence>
<dbReference type="PROSITE" id="PS00198">
    <property type="entry name" value="4FE4S_FER_1"/>
    <property type="match status" value="1"/>
</dbReference>
<accession>A0ABT4UTS9</accession>
<dbReference type="CDD" id="cd02753">
    <property type="entry name" value="MopB_Formate-Dh-H"/>
    <property type="match status" value="1"/>
</dbReference>
<dbReference type="Gene3D" id="3.40.228.10">
    <property type="entry name" value="Dimethylsulfoxide Reductase, domain 2"/>
    <property type="match status" value="1"/>
</dbReference>
<proteinExistence type="inferred from homology"/>
<dbReference type="Pfam" id="PF04879">
    <property type="entry name" value="Molybdop_Fe4S4"/>
    <property type="match status" value="1"/>
</dbReference>
<dbReference type="SUPFAM" id="SSF50692">
    <property type="entry name" value="ADC-like"/>
    <property type="match status" value="1"/>
</dbReference>
<keyword evidence="3" id="KW-0479">Metal-binding</keyword>
<sequence length="923" mass="96933">MRVMVGRTAVDVADGATVLEAVRASGVDLPSLCHDDRLSPRGSCRTCLVRAASRIVASCTTPAAEGMHVELDDPAAQQAAKAAVELMVSELPARALEIPAERSELVRACTYFGITAGSFAGAGHDRGTDHSHPYVKLDRDLCIACGRCVAMCAEVQGTFALELTGRGFDTVVAAGDGGPWVSSPCVGCGGCVDSCPTGALSEPGLLDLTPITTTTTTTCGYCGVGCTLDVHTRDGTIAAITPTHGAPVNRGHACIKGRFAHTFTRADDRLIAPLVRRDGHLVETSWQEALTEVARRLAGIRDRHGPDSIAMISSARATNEENYLAQKFVRTVIGTNNIDNCSRLCHAPSAAGLTASFGLAGGTNPLDDLDRADCVLLAGANPTEAHPVVGARIKQQVLAGARLVVIDPRRTELAALADVHLQARPGSNVAVFNALAHQLIEDDLLAHDFLTERTTGLDDLTDLLQDYAPGTVANLADVRSADLIDAARTFGRAEHPVIIYGLGVTEHAHGTDGVRTLANLAILRGAVGTPGCCGILPLRGQNNVQGASDMGALPDVLPGYQPVTDPVLRDRFGAAWGRPVPERPGLRIPQMFDAAITGEVRALHVIGEDIAASDPNAGHVRAALQASELVVCHELFRSQTAEHADVVLPAASFLEKDGTFVNFDRRFQRVRPALAPPGSAATDFDILNRLASAMGADLGLPEPADAMAECASLTAVFAGISHERLDAEGPLHWPCRASDEPGEAVLHLNGFATPDGRAALAARPYLPPGEQPDAQFPHLLVTGRRLVHYNTGSMTRRTDNTALVPAETLEIHPADAAQLGVAEGAAVTITSRRGRTTLTAHLSRDVVPGQVFAAFHFPDAALNDLTSHHTDTVTGCPEYKVTAVRVQPAGQQPSASSIEADRPSPSPSDTGTVDIAGSRSGDR</sequence>
<dbReference type="InterPro" id="IPR027467">
    <property type="entry name" value="MopterinOxRdtase_cofactor_BS"/>
</dbReference>
<dbReference type="SUPFAM" id="SSF53706">
    <property type="entry name" value="Formate dehydrogenase/DMSO reductase, domains 1-3"/>
    <property type="match status" value="1"/>
</dbReference>
<evidence type="ECO:0000256" key="6">
    <source>
        <dbReference type="ARBA" id="ARBA00023014"/>
    </source>
</evidence>
<dbReference type="InterPro" id="IPR041924">
    <property type="entry name" value="Formate_Dh-H_N"/>
</dbReference>
<evidence type="ECO:0000256" key="1">
    <source>
        <dbReference type="ARBA" id="ARBA00007023"/>
    </source>
</evidence>